<accession>A0A086ANB9</accession>
<name>A0A086ANB9_FLAHY</name>
<keyword evidence="5 10" id="KW-0418">Kinase</keyword>
<dbReference type="GO" id="GO:0004721">
    <property type="term" value="F:phosphoprotein phosphatase activity"/>
    <property type="evidence" value="ECO:0007669"/>
    <property type="project" value="TreeGrafter"/>
</dbReference>
<dbReference type="InterPro" id="IPR011990">
    <property type="entry name" value="TPR-like_helical_dom_sf"/>
</dbReference>
<evidence type="ECO:0000259" key="9">
    <source>
        <dbReference type="PROSITE" id="PS50109"/>
    </source>
</evidence>
<dbReference type="PRINTS" id="PR00344">
    <property type="entry name" value="BCTRLSENSOR"/>
</dbReference>
<keyword evidence="13" id="KW-1185">Reference proteome</keyword>
<evidence type="ECO:0000256" key="7">
    <source>
        <dbReference type="PROSITE-ProRule" id="PRU00339"/>
    </source>
</evidence>
<sequence length="580" mass="67274">MIKIKLLVVFILLFNSLFLFSQEDLPLKKLFKEEIKIEANKFKEEINFNKAVSFFIEKNWDSTLVYSMKHISLTKNIELRDYCHYFRGISFKEKKLLNEAKKEFNKVSSNFPFHYKVKNNLGEIALSQNEFKNALQYFEGIIKLSNIPTYDLGISTVLHNIGLCYLHLKEFDKAEEHLFKGAQLQEKEKDTLLLIGSYMDIATLYYEQYKDSQAIPYFEKGYHLSKKVKSFEIKQTAALNMAVVEENRKNFPLALTYRKEYETWKDSLNDQNKVWALAELEKKFAVKQKQKEVNILEAENKLKVAERNSLLFSSVLLLILFGTGVYFYRQKIKNNKIILAQKDELDKLNATKDKLFSIVSHDLRSSVNALKTSNSKLIENLETKNYTELDTQLHNNSAIANGAYNLLDNLLNWALLQTKQTYFFQESLHLATIVKHVEYNYKPLMINRNISFENRVSTTDYVFADMDSLKIIIRNILDNAIKFTKDNGKISIYTRESDDDFCYLVVEDTGLGMSASTQEELLKKTALLSKKKNDDTIGTGLGMQLCKSMIYKNGGRLEIESEENVGTKIIIVLQKFKNHG</sequence>
<organism evidence="10 12">
    <name type="scientific">Flavobacterium hydatis</name>
    <name type="common">Cytophaga aquatilis</name>
    <dbReference type="NCBI Taxonomy" id="991"/>
    <lineage>
        <taxon>Bacteria</taxon>
        <taxon>Pseudomonadati</taxon>
        <taxon>Bacteroidota</taxon>
        <taxon>Flavobacteriia</taxon>
        <taxon>Flavobacteriales</taxon>
        <taxon>Flavobacteriaceae</taxon>
        <taxon>Flavobacterium</taxon>
    </lineage>
</organism>
<dbReference type="PANTHER" id="PTHR45453:SF1">
    <property type="entry name" value="PHOSPHATE REGULON SENSOR PROTEIN PHOR"/>
    <property type="match status" value="1"/>
</dbReference>
<keyword evidence="8" id="KW-1133">Transmembrane helix</keyword>
<comment type="catalytic activity">
    <reaction evidence="1">
        <text>ATP + protein L-histidine = ADP + protein N-phospho-L-histidine.</text>
        <dbReference type="EC" id="2.7.13.3"/>
    </reaction>
</comment>
<dbReference type="InterPro" id="IPR036890">
    <property type="entry name" value="HATPase_C_sf"/>
</dbReference>
<evidence type="ECO:0000256" key="6">
    <source>
        <dbReference type="ARBA" id="ARBA00023012"/>
    </source>
</evidence>
<dbReference type="AlphaFoldDB" id="A0A086ANB9"/>
<dbReference type="EC" id="2.7.13.3" evidence="2"/>
<keyword evidence="3" id="KW-0597">Phosphoprotein</keyword>
<dbReference type="Gene3D" id="1.25.40.10">
    <property type="entry name" value="Tetratricopeptide repeat domain"/>
    <property type="match status" value="1"/>
</dbReference>
<dbReference type="Gene3D" id="1.10.287.130">
    <property type="match status" value="1"/>
</dbReference>
<dbReference type="Pfam" id="PF13181">
    <property type="entry name" value="TPR_8"/>
    <property type="match status" value="2"/>
</dbReference>
<keyword evidence="8" id="KW-0812">Transmembrane</keyword>
<dbReference type="Proteomes" id="UP000028712">
    <property type="component" value="Unassembled WGS sequence"/>
</dbReference>
<gene>
    <name evidence="11" type="ORF">B0A62_07435</name>
    <name evidence="10" type="ORF">IW20_04580</name>
</gene>
<dbReference type="EMBL" id="JPRM01000006">
    <property type="protein sequence ID" value="KFF18183.1"/>
    <property type="molecule type" value="Genomic_DNA"/>
</dbReference>
<dbReference type="eggNOG" id="COG0457">
    <property type="taxonomic scope" value="Bacteria"/>
</dbReference>
<dbReference type="OrthoDB" id="9781208at2"/>
<reference evidence="10 12" key="1">
    <citation type="submission" date="2014-07" db="EMBL/GenBank/DDBJ databases">
        <title>Genome of Flavobacterium hydatis DSM 2063.</title>
        <authorList>
            <person name="Pipes S.E."/>
            <person name="Stropko S.J."/>
            <person name="Newman J.D."/>
        </authorList>
    </citation>
    <scope>NUCLEOTIDE SEQUENCE [LARGE SCALE GENOMIC DNA]</scope>
    <source>
        <strain evidence="10 12">DSM 2063</strain>
    </source>
</reference>
<feature type="repeat" description="TPR" evidence="7">
    <location>
        <begin position="155"/>
        <end position="188"/>
    </location>
</feature>
<dbReference type="EMBL" id="MUGY01000004">
    <property type="protein sequence ID" value="OXA97069.1"/>
    <property type="molecule type" value="Genomic_DNA"/>
</dbReference>
<dbReference type="Pfam" id="PF02518">
    <property type="entry name" value="HATPase_c"/>
    <property type="match status" value="1"/>
</dbReference>
<dbReference type="InterPro" id="IPR050351">
    <property type="entry name" value="BphY/WalK/GraS-like"/>
</dbReference>
<dbReference type="GO" id="GO:0000155">
    <property type="term" value="F:phosphorelay sensor kinase activity"/>
    <property type="evidence" value="ECO:0007669"/>
    <property type="project" value="InterPro"/>
</dbReference>
<evidence type="ECO:0000313" key="13">
    <source>
        <dbReference type="Proteomes" id="UP000198424"/>
    </source>
</evidence>
<dbReference type="RefSeq" id="WP_035619397.1">
    <property type="nucleotide sequence ID" value="NZ_JBEWQG010000011.1"/>
</dbReference>
<dbReference type="eggNOG" id="COG5002">
    <property type="taxonomic scope" value="Bacteria"/>
</dbReference>
<dbReference type="GO" id="GO:0005886">
    <property type="term" value="C:plasma membrane"/>
    <property type="evidence" value="ECO:0007669"/>
    <property type="project" value="TreeGrafter"/>
</dbReference>
<dbReference type="InterPro" id="IPR005467">
    <property type="entry name" value="His_kinase_dom"/>
</dbReference>
<keyword evidence="8" id="KW-0472">Membrane</keyword>
<evidence type="ECO:0000256" key="1">
    <source>
        <dbReference type="ARBA" id="ARBA00000085"/>
    </source>
</evidence>
<keyword evidence="4" id="KW-0808">Transferase</keyword>
<dbReference type="SUPFAM" id="SSF48452">
    <property type="entry name" value="TPR-like"/>
    <property type="match status" value="2"/>
</dbReference>
<dbReference type="Proteomes" id="UP000198424">
    <property type="component" value="Unassembled WGS sequence"/>
</dbReference>
<feature type="domain" description="Histidine kinase" evidence="9">
    <location>
        <begin position="358"/>
        <end position="577"/>
    </location>
</feature>
<keyword evidence="6" id="KW-0902">Two-component regulatory system</keyword>
<evidence type="ECO:0000313" key="11">
    <source>
        <dbReference type="EMBL" id="OXA97069.1"/>
    </source>
</evidence>
<evidence type="ECO:0000256" key="2">
    <source>
        <dbReference type="ARBA" id="ARBA00012438"/>
    </source>
</evidence>
<keyword evidence="7" id="KW-0802">TPR repeat</keyword>
<evidence type="ECO:0000256" key="5">
    <source>
        <dbReference type="ARBA" id="ARBA00022777"/>
    </source>
</evidence>
<dbReference type="PROSITE" id="PS50109">
    <property type="entry name" value="HIS_KIN"/>
    <property type="match status" value="1"/>
</dbReference>
<dbReference type="SMART" id="SM00028">
    <property type="entry name" value="TPR"/>
    <property type="match status" value="4"/>
</dbReference>
<comment type="caution">
    <text evidence="10">The sequence shown here is derived from an EMBL/GenBank/DDBJ whole genome shotgun (WGS) entry which is preliminary data.</text>
</comment>
<reference evidence="11 13" key="2">
    <citation type="submission" date="2016-11" db="EMBL/GenBank/DDBJ databases">
        <title>Whole genomes of Flavobacteriaceae.</title>
        <authorList>
            <person name="Stine C."/>
            <person name="Li C."/>
            <person name="Tadesse D."/>
        </authorList>
    </citation>
    <scope>NUCLEOTIDE SEQUENCE [LARGE SCALE GENOMIC DNA]</scope>
    <source>
        <strain evidence="11 13">ATCC 29551</strain>
    </source>
</reference>
<evidence type="ECO:0000313" key="12">
    <source>
        <dbReference type="Proteomes" id="UP000028712"/>
    </source>
</evidence>
<proteinExistence type="predicted"/>
<dbReference type="STRING" id="991.IW20_04580"/>
<dbReference type="SMART" id="SM00387">
    <property type="entry name" value="HATPase_c"/>
    <property type="match status" value="1"/>
</dbReference>
<evidence type="ECO:0000313" key="10">
    <source>
        <dbReference type="EMBL" id="KFF18183.1"/>
    </source>
</evidence>
<dbReference type="PANTHER" id="PTHR45453">
    <property type="entry name" value="PHOSPHATE REGULON SENSOR PROTEIN PHOR"/>
    <property type="match status" value="1"/>
</dbReference>
<dbReference type="Gene3D" id="3.30.565.10">
    <property type="entry name" value="Histidine kinase-like ATPase, C-terminal domain"/>
    <property type="match status" value="1"/>
</dbReference>
<dbReference type="InterPro" id="IPR004358">
    <property type="entry name" value="Sig_transdc_His_kin-like_C"/>
</dbReference>
<dbReference type="InterPro" id="IPR036097">
    <property type="entry name" value="HisK_dim/P_sf"/>
</dbReference>
<evidence type="ECO:0000256" key="8">
    <source>
        <dbReference type="SAM" id="Phobius"/>
    </source>
</evidence>
<dbReference type="PROSITE" id="PS50005">
    <property type="entry name" value="TPR"/>
    <property type="match status" value="1"/>
</dbReference>
<evidence type="ECO:0000256" key="4">
    <source>
        <dbReference type="ARBA" id="ARBA00022679"/>
    </source>
</evidence>
<dbReference type="SUPFAM" id="SSF55874">
    <property type="entry name" value="ATPase domain of HSP90 chaperone/DNA topoisomerase II/histidine kinase"/>
    <property type="match status" value="1"/>
</dbReference>
<dbReference type="InterPro" id="IPR019734">
    <property type="entry name" value="TPR_rpt"/>
</dbReference>
<feature type="transmembrane region" description="Helical" evidence="8">
    <location>
        <begin position="310"/>
        <end position="328"/>
    </location>
</feature>
<dbReference type="GO" id="GO:0016036">
    <property type="term" value="P:cellular response to phosphate starvation"/>
    <property type="evidence" value="ECO:0007669"/>
    <property type="project" value="TreeGrafter"/>
</dbReference>
<dbReference type="InterPro" id="IPR003594">
    <property type="entry name" value="HATPase_dom"/>
</dbReference>
<dbReference type="SUPFAM" id="SSF47384">
    <property type="entry name" value="Homodimeric domain of signal transducing histidine kinase"/>
    <property type="match status" value="1"/>
</dbReference>
<evidence type="ECO:0000256" key="3">
    <source>
        <dbReference type="ARBA" id="ARBA00022553"/>
    </source>
</evidence>
<protein>
    <recommendedName>
        <fullName evidence="2">histidine kinase</fullName>
        <ecNumber evidence="2">2.7.13.3</ecNumber>
    </recommendedName>
</protein>